<dbReference type="EMBL" id="CP071770">
    <property type="protein sequence ID" value="QTD62709.1"/>
    <property type="molecule type" value="Genomic_DNA"/>
</dbReference>
<proteinExistence type="predicted"/>
<evidence type="ECO:0008006" key="3">
    <source>
        <dbReference type="Google" id="ProtNLM"/>
    </source>
</evidence>
<dbReference type="Proteomes" id="UP000663954">
    <property type="component" value="Chromosome"/>
</dbReference>
<keyword evidence="2" id="KW-1185">Reference proteome</keyword>
<dbReference type="RefSeq" id="WP_207974021.1">
    <property type="nucleotide sequence ID" value="NZ_CP071770.1"/>
</dbReference>
<protein>
    <recommendedName>
        <fullName evidence="3">DUF4905 domain-containing protein</fullName>
    </recommendedName>
</protein>
<accession>A0ABX7TJ74</accession>
<sequence length="194" mass="22680">MSLPENKLSTRPIYGAFLVPDKAEPLVDFEWGGVDLLDTSQGLQVYIWKCYYKDNWICIENDVVQYQLLNVENVKSLSLSFDFNMHPTIAYTTENVDKQISTFLYWYDTAQAAQITTEYGTEYITPQVSLDDHRLHQSANADIIFAYIKNSNLYYRQQRDRFLIERLLAENLGEHAELIQIGMSTKNRFQFVYS</sequence>
<name>A0ABX7TJ74_9GAMM</name>
<organism evidence="1 2">
    <name type="scientific">Acinetobacter towneri</name>
    <dbReference type="NCBI Taxonomy" id="202956"/>
    <lineage>
        <taxon>Bacteria</taxon>
        <taxon>Pseudomonadati</taxon>
        <taxon>Pseudomonadota</taxon>
        <taxon>Gammaproteobacteria</taxon>
        <taxon>Moraxellales</taxon>
        <taxon>Moraxellaceae</taxon>
        <taxon>Acinetobacter</taxon>
    </lineage>
</organism>
<evidence type="ECO:0000313" key="1">
    <source>
        <dbReference type="EMBL" id="QTD62709.1"/>
    </source>
</evidence>
<reference evidence="1 2" key="1">
    <citation type="journal article" date="2020" name="Front. Cell. Infect. Microbiol.">
        <title>Characterization of Three Porcine Acinetobacter towneri Strains Co-Harboring tet(X3) and bla OXA-58.</title>
        <authorList>
            <person name="Ma J."/>
            <person name="Wang J."/>
            <person name="Feng J."/>
            <person name="Liu Y."/>
            <person name="Yang B."/>
            <person name="Li R."/>
            <person name="Bai L."/>
            <person name="He T."/>
            <person name="Wang X."/>
            <person name="Yang Z."/>
        </authorList>
    </citation>
    <scope>NUCLEOTIDE SEQUENCE [LARGE SCALE GENOMIC DNA]</scope>
    <source>
        <strain evidence="1 2">GX5</strain>
    </source>
</reference>
<gene>
    <name evidence="1" type="ORF">J4G45_06020</name>
</gene>
<evidence type="ECO:0000313" key="2">
    <source>
        <dbReference type="Proteomes" id="UP000663954"/>
    </source>
</evidence>